<keyword evidence="4" id="KW-1185">Reference proteome</keyword>
<dbReference type="InterPro" id="IPR002059">
    <property type="entry name" value="CSP_DNA-bd"/>
</dbReference>
<gene>
    <name evidence="3" type="ORF">A4R43_12460</name>
</gene>
<keyword evidence="1" id="KW-0812">Transmembrane</keyword>
<name>A0A344L5D9_9PSEU</name>
<evidence type="ECO:0000256" key="1">
    <source>
        <dbReference type="SAM" id="Phobius"/>
    </source>
</evidence>
<protein>
    <recommendedName>
        <fullName evidence="2">CSD domain-containing protein</fullName>
    </recommendedName>
</protein>
<evidence type="ECO:0000259" key="2">
    <source>
        <dbReference type="PROSITE" id="PS51857"/>
    </source>
</evidence>
<dbReference type="InterPro" id="IPR012340">
    <property type="entry name" value="NA-bd_OB-fold"/>
</dbReference>
<keyword evidence="1" id="KW-0472">Membrane</keyword>
<dbReference type="EMBL" id="CP015163">
    <property type="protein sequence ID" value="AXB43263.1"/>
    <property type="molecule type" value="Genomic_DNA"/>
</dbReference>
<sequence length="172" mass="18696">MTTFDTGAGEGSIRADDGGFDVFVCTASMGSPGPVSLRAGDRVSFELVRGPKGWEATGVRLLGSRRTAPGRRASPAEEERFRKGLRGAIDRQAGSRRRVDQRRARRRRNVVLTLITVALVAWVVASLSGEIRWLTGAVLFLIAVVLILMGAASPSKEHDKRAADNRRGWWGP</sequence>
<proteinExistence type="predicted"/>
<dbReference type="SUPFAM" id="SSF50249">
    <property type="entry name" value="Nucleic acid-binding proteins"/>
    <property type="match status" value="1"/>
</dbReference>
<dbReference type="KEGG" id="aab:A4R43_12460"/>
<dbReference type="GO" id="GO:0003676">
    <property type="term" value="F:nucleic acid binding"/>
    <property type="evidence" value="ECO:0007669"/>
    <property type="project" value="InterPro"/>
</dbReference>
<dbReference type="AlphaFoldDB" id="A0A344L5D9"/>
<dbReference type="Gene3D" id="2.40.50.140">
    <property type="entry name" value="Nucleic acid-binding proteins"/>
    <property type="match status" value="1"/>
</dbReference>
<evidence type="ECO:0000313" key="3">
    <source>
        <dbReference type="EMBL" id="AXB43263.1"/>
    </source>
</evidence>
<organism evidence="3 4">
    <name type="scientific">Amycolatopsis albispora</name>
    <dbReference type="NCBI Taxonomy" id="1804986"/>
    <lineage>
        <taxon>Bacteria</taxon>
        <taxon>Bacillati</taxon>
        <taxon>Actinomycetota</taxon>
        <taxon>Actinomycetes</taxon>
        <taxon>Pseudonocardiales</taxon>
        <taxon>Pseudonocardiaceae</taxon>
        <taxon>Amycolatopsis</taxon>
    </lineage>
</organism>
<dbReference type="Proteomes" id="UP000250434">
    <property type="component" value="Chromosome"/>
</dbReference>
<dbReference type="RefSeq" id="WP_162788440.1">
    <property type="nucleotide sequence ID" value="NZ_CP015163.1"/>
</dbReference>
<accession>A0A344L5D9</accession>
<dbReference type="PROSITE" id="PS51857">
    <property type="entry name" value="CSD_2"/>
    <property type="match status" value="1"/>
</dbReference>
<feature type="domain" description="CSD" evidence="2">
    <location>
        <begin position="1"/>
        <end position="61"/>
    </location>
</feature>
<reference evidence="3 4" key="1">
    <citation type="submission" date="2016-04" db="EMBL/GenBank/DDBJ databases">
        <title>Complete genome sequence and analysis of deep-sea sediment isolate, Amycolatopsis sp. WP1.</title>
        <authorList>
            <person name="Wang H."/>
            <person name="Chen S."/>
            <person name="Wu Q."/>
        </authorList>
    </citation>
    <scope>NUCLEOTIDE SEQUENCE [LARGE SCALE GENOMIC DNA]</scope>
    <source>
        <strain evidence="3 4">WP1</strain>
    </source>
</reference>
<feature type="transmembrane region" description="Helical" evidence="1">
    <location>
        <begin position="133"/>
        <end position="152"/>
    </location>
</feature>
<keyword evidence="1" id="KW-1133">Transmembrane helix</keyword>
<dbReference type="Pfam" id="PF00313">
    <property type="entry name" value="CSD"/>
    <property type="match status" value="1"/>
</dbReference>
<feature type="transmembrane region" description="Helical" evidence="1">
    <location>
        <begin position="110"/>
        <end position="127"/>
    </location>
</feature>
<evidence type="ECO:0000313" key="4">
    <source>
        <dbReference type="Proteomes" id="UP000250434"/>
    </source>
</evidence>